<protein>
    <submittedName>
        <fullName evidence="2">Uncharacterized protein</fullName>
    </submittedName>
</protein>
<keyword evidence="3" id="KW-1185">Reference proteome</keyword>
<sequence length="198" mass="21963">MAFNGDFNPKTHSSSLQAIHCAVELRRSRASLSTIVVFCRGSIGPATRHRVIALHRSPHRCRCRCIRVLCHRRHACCGHRVAHRPATSDVARALKRPPPSVATTLALSSRRLRLLYQDHTAAAIVCEQLLLEPLVRVQLAGAEPLLILCVSGSLSLPHRYRTRLRLDVRRPRPGAPRELADNQHGIKANGSIEKKSLG</sequence>
<gene>
    <name evidence="2" type="ORF">Syun_020777</name>
</gene>
<evidence type="ECO:0000256" key="1">
    <source>
        <dbReference type="SAM" id="MobiDB-lite"/>
    </source>
</evidence>
<dbReference type="EMBL" id="JBBNAF010000009">
    <property type="protein sequence ID" value="KAK9113980.1"/>
    <property type="molecule type" value="Genomic_DNA"/>
</dbReference>
<dbReference type="AlphaFoldDB" id="A0AAP0NQB9"/>
<comment type="caution">
    <text evidence="2">The sequence shown here is derived from an EMBL/GenBank/DDBJ whole genome shotgun (WGS) entry which is preliminary data.</text>
</comment>
<accession>A0AAP0NQB9</accession>
<evidence type="ECO:0000313" key="3">
    <source>
        <dbReference type="Proteomes" id="UP001420932"/>
    </source>
</evidence>
<dbReference type="Proteomes" id="UP001420932">
    <property type="component" value="Unassembled WGS sequence"/>
</dbReference>
<name>A0AAP0NQB9_9MAGN</name>
<organism evidence="2 3">
    <name type="scientific">Stephania yunnanensis</name>
    <dbReference type="NCBI Taxonomy" id="152371"/>
    <lineage>
        <taxon>Eukaryota</taxon>
        <taxon>Viridiplantae</taxon>
        <taxon>Streptophyta</taxon>
        <taxon>Embryophyta</taxon>
        <taxon>Tracheophyta</taxon>
        <taxon>Spermatophyta</taxon>
        <taxon>Magnoliopsida</taxon>
        <taxon>Ranunculales</taxon>
        <taxon>Menispermaceae</taxon>
        <taxon>Menispermoideae</taxon>
        <taxon>Cissampelideae</taxon>
        <taxon>Stephania</taxon>
    </lineage>
</organism>
<reference evidence="2 3" key="1">
    <citation type="submission" date="2024-01" db="EMBL/GenBank/DDBJ databases">
        <title>Genome assemblies of Stephania.</title>
        <authorList>
            <person name="Yang L."/>
        </authorList>
    </citation>
    <scope>NUCLEOTIDE SEQUENCE [LARGE SCALE GENOMIC DNA]</scope>
    <source>
        <strain evidence="2">YNDBR</strain>
        <tissue evidence="2">Leaf</tissue>
    </source>
</reference>
<proteinExistence type="predicted"/>
<evidence type="ECO:0000313" key="2">
    <source>
        <dbReference type="EMBL" id="KAK9113980.1"/>
    </source>
</evidence>
<feature type="region of interest" description="Disordered" evidence="1">
    <location>
        <begin position="171"/>
        <end position="198"/>
    </location>
</feature>